<name>A0A809XBL1_9BRAD</name>
<evidence type="ECO:0000313" key="1">
    <source>
        <dbReference type="EMBL" id="BCE25126.1"/>
    </source>
</evidence>
<organism evidence="1">
    <name type="scientific">Bradyrhizobium diazoefficiens</name>
    <dbReference type="NCBI Taxonomy" id="1355477"/>
    <lineage>
        <taxon>Bacteria</taxon>
        <taxon>Pseudomonadati</taxon>
        <taxon>Pseudomonadota</taxon>
        <taxon>Alphaproteobacteria</taxon>
        <taxon>Hyphomicrobiales</taxon>
        <taxon>Nitrobacteraceae</taxon>
        <taxon>Bradyrhizobium</taxon>
    </lineage>
</organism>
<dbReference type="AlphaFoldDB" id="A0A809XBL1"/>
<protein>
    <submittedName>
        <fullName evidence="1">Uncharacterized protein</fullName>
    </submittedName>
</protein>
<dbReference type="EMBL" id="AP023091">
    <property type="protein sequence ID" value="BCE25126.1"/>
    <property type="molecule type" value="Genomic_DNA"/>
</dbReference>
<accession>A0A809XBL1</accession>
<sequence>MTGHPPTWGSTEAIVMVKAAPQVGRRHGETVCCAGIDLYGNWLRLYPVSFRTLEQSKKFGRWDRIRFNWRLPNDDRRVESRRVDQQSIEIVGKLKKSERAAFLAKAVVTSLAREREAGRSFALLRPEIIAFKIEKKDAAEVKVEKELFDSIRAQDDLFAKQVTNNYNPCPYNFKYRYRTDDGIREGTCQDWEIEATYHNWSRDYGDQRALSDMERVFGKEYPEKGMLLAMGTHSLHQDTWLINGVVRQDDIDQGSMF</sequence>
<gene>
    <name evidence="1" type="ORF">XF1B_78070</name>
</gene>
<proteinExistence type="predicted"/>
<reference evidence="1" key="1">
    <citation type="submission" date="2020-05" db="EMBL/GenBank/DDBJ databases">
        <title>Complete genome sequence of Bradyrhizobium diazoefficiens XF1 isolated from soybean nodule.</title>
        <authorList>
            <person name="Noda R."/>
            <person name="Kakizaki K."/>
            <person name="Minamisawa K."/>
        </authorList>
    </citation>
    <scope>NUCLEOTIDE SEQUENCE</scope>
    <source>
        <strain evidence="1">XF1</strain>
    </source>
</reference>